<feature type="compositionally biased region" description="Low complexity" evidence="1">
    <location>
        <begin position="18"/>
        <end position="40"/>
    </location>
</feature>
<gene>
    <name evidence="3" type="ORF">H7348_00950</name>
    <name evidence="4" type="ORF">IAU68_08250</name>
</gene>
<evidence type="ECO:0000313" key="4">
    <source>
        <dbReference type="EMBL" id="QNP89685.1"/>
    </source>
</evidence>
<keyword evidence="6" id="KW-1185">Reference proteome</keyword>
<accession>A0A7H0JXB9</accession>
<dbReference type="Proteomes" id="UP000516235">
    <property type="component" value="Chromosome"/>
</dbReference>
<proteinExistence type="predicted"/>
<dbReference type="KEGG" id="cluj:IAU68_08250"/>
<organism evidence="4 5">
    <name type="scientific">Corynebacterium lujinxingii</name>
    <dbReference type="NCBI Taxonomy" id="2763010"/>
    <lineage>
        <taxon>Bacteria</taxon>
        <taxon>Bacillati</taxon>
        <taxon>Actinomycetota</taxon>
        <taxon>Actinomycetes</taxon>
        <taxon>Mycobacteriales</taxon>
        <taxon>Corynebacteriaceae</taxon>
        <taxon>Corynebacterium</taxon>
    </lineage>
</organism>
<evidence type="ECO:0000313" key="3">
    <source>
        <dbReference type="EMBL" id="MBC3177884.1"/>
    </source>
</evidence>
<feature type="transmembrane region" description="Helical" evidence="2">
    <location>
        <begin position="123"/>
        <end position="143"/>
    </location>
</feature>
<feature type="region of interest" description="Disordered" evidence="1">
    <location>
        <begin position="1"/>
        <end position="40"/>
    </location>
</feature>
<dbReference type="Proteomes" id="UP000642876">
    <property type="component" value="Unassembled WGS sequence"/>
</dbReference>
<sequence length="245" mass="26444">MTQPNPHSGSSTWTGNTNGPAQQQPNWQPPAGQWGQPAPQQSLGASLSRVNRNFWVFLAATVATFVTAFLPVVVGSSSEGFGLLSTSFNWWGQMSVSAPVGSDLLDALLEEEMPGEYYDFRTVVIAATVFVIALQALATFFAYKEKQRTGAIIGIVIFLLQLLYSVAVLVAMFNTAVPGARISPGAGLWLWIIIAVVGLVMSIRMLSKRNGNQQPPQTWGGPQAPQPNQPNNWGQPGYQWGQPGN</sequence>
<evidence type="ECO:0000256" key="1">
    <source>
        <dbReference type="SAM" id="MobiDB-lite"/>
    </source>
</evidence>
<protein>
    <submittedName>
        <fullName evidence="4">Uncharacterized protein</fullName>
    </submittedName>
</protein>
<evidence type="ECO:0000256" key="2">
    <source>
        <dbReference type="SAM" id="Phobius"/>
    </source>
</evidence>
<reference evidence="5 6" key="1">
    <citation type="submission" date="2020-08" db="EMBL/GenBank/DDBJ databases">
        <title>novel species in genus Corynebacterium.</title>
        <authorList>
            <person name="Zhang G."/>
        </authorList>
    </citation>
    <scope>NUCLEOTIDE SEQUENCE [LARGE SCALE GENOMIC DNA]</scope>
    <source>
        <strain evidence="4">Zg-917</strain>
        <strain evidence="5 6">zg-917</strain>
    </source>
</reference>
<evidence type="ECO:0000313" key="5">
    <source>
        <dbReference type="Proteomes" id="UP000516235"/>
    </source>
</evidence>
<dbReference type="AlphaFoldDB" id="A0A7H0JXB9"/>
<feature type="region of interest" description="Disordered" evidence="1">
    <location>
        <begin position="211"/>
        <end position="245"/>
    </location>
</feature>
<dbReference type="EMBL" id="JACMYE010000001">
    <property type="protein sequence ID" value="MBC3177884.1"/>
    <property type="molecule type" value="Genomic_DNA"/>
</dbReference>
<evidence type="ECO:0000313" key="6">
    <source>
        <dbReference type="Proteomes" id="UP000642876"/>
    </source>
</evidence>
<name>A0A7H0JXB9_9CORY</name>
<dbReference type="EMBL" id="CP061032">
    <property type="protein sequence ID" value="QNP89685.1"/>
    <property type="molecule type" value="Genomic_DNA"/>
</dbReference>
<keyword evidence="2" id="KW-0812">Transmembrane</keyword>
<feature type="transmembrane region" description="Helical" evidence="2">
    <location>
        <begin position="150"/>
        <end position="176"/>
    </location>
</feature>
<keyword evidence="2" id="KW-1133">Transmembrane helix</keyword>
<feature type="transmembrane region" description="Helical" evidence="2">
    <location>
        <begin position="54"/>
        <end position="74"/>
    </location>
</feature>
<dbReference type="RefSeq" id="WP_171192827.1">
    <property type="nucleotide sequence ID" value="NZ_CP061032.1"/>
</dbReference>
<keyword evidence="2" id="KW-0472">Membrane</keyword>
<feature type="compositionally biased region" description="Low complexity" evidence="1">
    <location>
        <begin position="229"/>
        <end position="245"/>
    </location>
</feature>
<feature type="transmembrane region" description="Helical" evidence="2">
    <location>
        <begin position="188"/>
        <end position="206"/>
    </location>
</feature>
<feature type="compositionally biased region" description="Polar residues" evidence="1">
    <location>
        <begin position="1"/>
        <end position="17"/>
    </location>
</feature>